<evidence type="ECO:0000313" key="2">
    <source>
        <dbReference type="Proteomes" id="UP000790377"/>
    </source>
</evidence>
<dbReference type="Proteomes" id="UP000790377">
    <property type="component" value="Unassembled WGS sequence"/>
</dbReference>
<proteinExistence type="predicted"/>
<evidence type="ECO:0000313" key="1">
    <source>
        <dbReference type="EMBL" id="KAH7907666.1"/>
    </source>
</evidence>
<gene>
    <name evidence="1" type="ORF">BJ138DRAFT_457453</name>
</gene>
<reference evidence="1" key="1">
    <citation type="journal article" date="2021" name="New Phytol.">
        <title>Evolutionary innovations through gain and loss of genes in the ectomycorrhizal Boletales.</title>
        <authorList>
            <person name="Wu G."/>
            <person name="Miyauchi S."/>
            <person name="Morin E."/>
            <person name="Kuo A."/>
            <person name="Drula E."/>
            <person name="Varga T."/>
            <person name="Kohler A."/>
            <person name="Feng B."/>
            <person name="Cao Y."/>
            <person name="Lipzen A."/>
            <person name="Daum C."/>
            <person name="Hundley H."/>
            <person name="Pangilinan J."/>
            <person name="Johnson J."/>
            <person name="Barry K."/>
            <person name="LaButti K."/>
            <person name="Ng V."/>
            <person name="Ahrendt S."/>
            <person name="Min B."/>
            <person name="Choi I.G."/>
            <person name="Park H."/>
            <person name="Plett J.M."/>
            <person name="Magnuson J."/>
            <person name="Spatafora J.W."/>
            <person name="Nagy L.G."/>
            <person name="Henrissat B."/>
            <person name="Grigoriev I.V."/>
            <person name="Yang Z.L."/>
            <person name="Xu J."/>
            <person name="Martin F.M."/>
        </authorList>
    </citation>
    <scope>NUCLEOTIDE SEQUENCE</scope>
    <source>
        <strain evidence="1">ATCC 28755</strain>
    </source>
</reference>
<name>A0ACB8A355_9AGAM</name>
<comment type="caution">
    <text evidence="1">The sequence shown here is derived from an EMBL/GenBank/DDBJ whole genome shotgun (WGS) entry which is preliminary data.</text>
</comment>
<accession>A0ACB8A355</accession>
<sequence length="261" mass="29347">MSSPRRTLIDIDPTDIFLEDKRIFDQVPVTQAEALIELPRESVTSDYQHGDVIHFHTRDPCGTYIREAKSTISTQKETASSSHLFQPVSTRQHLIPTEGQPGSFKNVTRTRHHFQDSGGRCVFLTQGTYKIGGYAPLGSSRHHPYRDLGPNSPQSYHASARFPSEIRAPRRPCPNRLPRVCPMRTRETHSRLLPACLQQRALQRESKGRAPRDVHRLTAECIQEHHGWPVSVLTNAGQDRGKPAFVRVHVGVSDADVGDVL</sequence>
<organism evidence="1 2">
    <name type="scientific">Hygrophoropsis aurantiaca</name>
    <dbReference type="NCBI Taxonomy" id="72124"/>
    <lineage>
        <taxon>Eukaryota</taxon>
        <taxon>Fungi</taxon>
        <taxon>Dikarya</taxon>
        <taxon>Basidiomycota</taxon>
        <taxon>Agaricomycotina</taxon>
        <taxon>Agaricomycetes</taxon>
        <taxon>Agaricomycetidae</taxon>
        <taxon>Boletales</taxon>
        <taxon>Coniophorineae</taxon>
        <taxon>Hygrophoropsidaceae</taxon>
        <taxon>Hygrophoropsis</taxon>
    </lineage>
</organism>
<keyword evidence="2" id="KW-1185">Reference proteome</keyword>
<dbReference type="EMBL" id="MU267883">
    <property type="protein sequence ID" value="KAH7907666.1"/>
    <property type="molecule type" value="Genomic_DNA"/>
</dbReference>
<protein>
    <submittedName>
        <fullName evidence="1">Uncharacterized protein</fullName>
    </submittedName>
</protein>